<dbReference type="InterPro" id="IPR023780">
    <property type="entry name" value="Chromo_domain"/>
</dbReference>
<dbReference type="SUPFAM" id="SSF54160">
    <property type="entry name" value="Chromo domain-like"/>
    <property type="match status" value="2"/>
</dbReference>
<dbReference type="InterPro" id="IPR051219">
    <property type="entry name" value="Heterochromatin_chromo-domain"/>
</dbReference>
<dbReference type="SMART" id="SM00300">
    <property type="entry name" value="ChSh"/>
    <property type="match status" value="1"/>
</dbReference>
<sequence length="170" mass="19451">MARKNRTKKGSTTGAEVYDVEAIVSKRINCGTVEYNVKWFNYPSEQNTWEPIDNLDGSKEMIDEYESTHKGEAVPETEFLEVGNGFDQNWTPVKVFGATKRPTDGRLMVMIRWKGNKSSFEFADVANNLIPQLVIAYYEQRIRWKTGDKLERNTCYTSDIDDSNSVSATQ</sequence>
<dbReference type="SMART" id="SM00298">
    <property type="entry name" value="CHROMO"/>
    <property type="match status" value="1"/>
</dbReference>
<keyword evidence="5" id="KW-1185">Reference proteome</keyword>
<dbReference type="PANTHER" id="PTHR22812">
    <property type="entry name" value="CHROMOBOX PROTEIN"/>
    <property type="match status" value="1"/>
</dbReference>
<dbReference type="InterPro" id="IPR016197">
    <property type="entry name" value="Chromo-like_dom_sf"/>
</dbReference>
<evidence type="ECO:0000259" key="3">
    <source>
        <dbReference type="PROSITE" id="PS50013"/>
    </source>
</evidence>
<dbReference type="EMBL" id="OC862000">
    <property type="protein sequence ID" value="CAD7629878.1"/>
    <property type="molecule type" value="Genomic_DNA"/>
</dbReference>
<protein>
    <recommendedName>
        <fullName evidence="3">Chromo domain-containing protein</fullName>
    </recommendedName>
</protein>
<dbReference type="PROSITE" id="PS50013">
    <property type="entry name" value="CHROMO_2"/>
    <property type="match status" value="1"/>
</dbReference>
<comment type="subcellular location">
    <subcellularLocation>
        <location evidence="1">Nucleus</location>
    </subcellularLocation>
</comment>
<dbReference type="CDD" id="cd00034">
    <property type="entry name" value="CSD"/>
    <property type="match status" value="1"/>
</dbReference>
<keyword evidence="2" id="KW-0539">Nucleus</keyword>
<dbReference type="Proteomes" id="UP000759131">
    <property type="component" value="Unassembled WGS sequence"/>
</dbReference>
<evidence type="ECO:0000313" key="4">
    <source>
        <dbReference type="EMBL" id="CAD7629878.1"/>
    </source>
</evidence>
<dbReference type="Pfam" id="PF01393">
    <property type="entry name" value="Chromo_shadow"/>
    <property type="match status" value="1"/>
</dbReference>
<dbReference type="GO" id="GO:0005634">
    <property type="term" value="C:nucleus"/>
    <property type="evidence" value="ECO:0007669"/>
    <property type="project" value="UniProtKB-SubCell"/>
</dbReference>
<dbReference type="Gene3D" id="2.40.50.40">
    <property type="match status" value="2"/>
</dbReference>
<accession>A0A7R9Q2F6</accession>
<dbReference type="CDD" id="cd00024">
    <property type="entry name" value="CD_CSD"/>
    <property type="match status" value="1"/>
</dbReference>
<dbReference type="InterPro" id="IPR008251">
    <property type="entry name" value="Chromo_shadow_dom"/>
</dbReference>
<reference evidence="4" key="1">
    <citation type="submission" date="2020-11" db="EMBL/GenBank/DDBJ databases">
        <authorList>
            <person name="Tran Van P."/>
        </authorList>
    </citation>
    <scope>NUCLEOTIDE SEQUENCE</scope>
</reference>
<organism evidence="4">
    <name type="scientific">Medioppia subpectinata</name>
    <dbReference type="NCBI Taxonomy" id="1979941"/>
    <lineage>
        <taxon>Eukaryota</taxon>
        <taxon>Metazoa</taxon>
        <taxon>Ecdysozoa</taxon>
        <taxon>Arthropoda</taxon>
        <taxon>Chelicerata</taxon>
        <taxon>Arachnida</taxon>
        <taxon>Acari</taxon>
        <taxon>Acariformes</taxon>
        <taxon>Sarcoptiformes</taxon>
        <taxon>Oribatida</taxon>
        <taxon>Brachypylina</taxon>
        <taxon>Oppioidea</taxon>
        <taxon>Oppiidae</taxon>
        <taxon>Medioppia</taxon>
    </lineage>
</organism>
<dbReference type="OrthoDB" id="6421266at2759"/>
<evidence type="ECO:0000256" key="1">
    <source>
        <dbReference type="ARBA" id="ARBA00004123"/>
    </source>
</evidence>
<dbReference type="Pfam" id="PF00385">
    <property type="entry name" value="Chromo"/>
    <property type="match status" value="1"/>
</dbReference>
<dbReference type="InterPro" id="IPR023779">
    <property type="entry name" value="Chromodomain_CS"/>
</dbReference>
<dbReference type="AlphaFoldDB" id="A0A7R9Q2F6"/>
<name>A0A7R9Q2F6_9ACAR</name>
<dbReference type="InterPro" id="IPR000953">
    <property type="entry name" value="Chromo/chromo_shadow_dom"/>
</dbReference>
<dbReference type="PROSITE" id="PS00598">
    <property type="entry name" value="CHROMO_1"/>
    <property type="match status" value="1"/>
</dbReference>
<dbReference type="EMBL" id="CAJPIZ010007425">
    <property type="protein sequence ID" value="CAG2110308.1"/>
    <property type="molecule type" value="Genomic_DNA"/>
</dbReference>
<evidence type="ECO:0000256" key="2">
    <source>
        <dbReference type="ARBA" id="ARBA00023242"/>
    </source>
</evidence>
<proteinExistence type="predicted"/>
<gene>
    <name evidence="4" type="ORF">OSB1V03_LOCUS10293</name>
</gene>
<dbReference type="GO" id="GO:0000792">
    <property type="term" value="C:heterochromatin"/>
    <property type="evidence" value="ECO:0007669"/>
    <property type="project" value="UniProtKB-ARBA"/>
</dbReference>
<evidence type="ECO:0000313" key="5">
    <source>
        <dbReference type="Proteomes" id="UP000759131"/>
    </source>
</evidence>
<feature type="domain" description="Chromo" evidence="3">
    <location>
        <begin position="18"/>
        <end position="77"/>
    </location>
</feature>